<dbReference type="FunFam" id="3.20.20.10:FF:000018">
    <property type="entry name" value="Pyridoxal phosphate homeostasis protein"/>
    <property type="match status" value="1"/>
</dbReference>
<dbReference type="Pfam" id="PF01168">
    <property type="entry name" value="Ala_racemase_N"/>
    <property type="match status" value="1"/>
</dbReference>
<evidence type="ECO:0000313" key="6">
    <source>
        <dbReference type="EMBL" id="KKR03592.1"/>
    </source>
</evidence>
<dbReference type="PATRIC" id="fig|1618995.3.peg.906"/>
<dbReference type="PANTHER" id="PTHR10146:SF14">
    <property type="entry name" value="PYRIDOXAL PHOSPHATE HOMEOSTASIS PROTEIN"/>
    <property type="match status" value="1"/>
</dbReference>
<dbReference type="EMBL" id="LBWG01000025">
    <property type="protein sequence ID" value="KKR03592.1"/>
    <property type="molecule type" value="Genomic_DNA"/>
</dbReference>
<dbReference type="InterPro" id="IPR001608">
    <property type="entry name" value="Ala_racemase_N"/>
</dbReference>
<feature type="domain" description="Alanine racemase N-terminal" evidence="5">
    <location>
        <begin position="18"/>
        <end position="229"/>
    </location>
</feature>
<feature type="modified residue" description="N6-(pyridoxal phosphate)lysine" evidence="2 3">
    <location>
        <position position="39"/>
    </location>
</feature>
<dbReference type="NCBIfam" id="TIGR00044">
    <property type="entry name" value="YggS family pyridoxal phosphate-dependent enzyme"/>
    <property type="match status" value="1"/>
</dbReference>
<gene>
    <name evidence="6" type="ORF">UT30_C0025G0004</name>
</gene>
<dbReference type="AlphaFoldDB" id="A0A0G0QPP4"/>
<dbReference type="Gene3D" id="3.20.20.10">
    <property type="entry name" value="Alanine racemase"/>
    <property type="match status" value="1"/>
</dbReference>
<comment type="caution">
    <text evidence="6">The sequence shown here is derived from an EMBL/GenBank/DDBJ whole genome shotgun (WGS) entry which is preliminary data.</text>
</comment>
<evidence type="ECO:0000313" key="7">
    <source>
        <dbReference type="Proteomes" id="UP000033935"/>
    </source>
</evidence>
<dbReference type="PANTHER" id="PTHR10146">
    <property type="entry name" value="PROLINE SYNTHETASE CO-TRANSCRIBED BACTERIAL HOMOLOG PROTEIN"/>
    <property type="match status" value="1"/>
</dbReference>
<comment type="similarity">
    <text evidence="2 4">Belongs to the pyridoxal phosphate-binding protein YggS/PROSC family.</text>
</comment>
<evidence type="ECO:0000259" key="5">
    <source>
        <dbReference type="Pfam" id="PF01168"/>
    </source>
</evidence>
<organism evidence="6 7">
    <name type="scientific">Candidatus Uhrbacteria bacterium GW2011_GWF2_39_13</name>
    <dbReference type="NCBI Taxonomy" id="1618995"/>
    <lineage>
        <taxon>Bacteria</taxon>
        <taxon>Candidatus Uhriibacteriota</taxon>
    </lineage>
</organism>
<comment type="function">
    <text evidence="2">Pyridoxal 5'-phosphate (PLP)-binding protein, which is involved in PLP homeostasis.</text>
</comment>
<keyword evidence="1 2" id="KW-0663">Pyridoxal phosphate</keyword>
<name>A0A0G0QPP4_9BACT</name>
<dbReference type="SUPFAM" id="SSF51419">
    <property type="entry name" value="PLP-binding barrel"/>
    <property type="match status" value="1"/>
</dbReference>
<dbReference type="Proteomes" id="UP000033935">
    <property type="component" value="Unassembled WGS sequence"/>
</dbReference>
<reference evidence="6 7" key="1">
    <citation type="journal article" date="2015" name="Nature">
        <title>rRNA introns, odd ribosomes, and small enigmatic genomes across a large radiation of phyla.</title>
        <authorList>
            <person name="Brown C.T."/>
            <person name="Hug L.A."/>
            <person name="Thomas B.C."/>
            <person name="Sharon I."/>
            <person name="Castelle C.J."/>
            <person name="Singh A."/>
            <person name="Wilkins M.J."/>
            <person name="Williams K.H."/>
            <person name="Banfield J.F."/>
        </authorList>
    </citation>
    <scope>NUCLEOTIDE SEQUENCE [LARGE SCALE GENOMIC DNA]</scope>
</reference>
<dbReference type="InterPro" id="IPR029066">
    <property type="entry name" value="PLP-binding_barrel"/>
</dbReference>
<protein>
    <recommendedName>
        <fullName evidence="2">Pyridoxal phosphate homeostasis protein</fullName>
        <shortName evidence="2">PLP homeostasis protein</shortName>
    </recommendedName>
</protein>
<dbReference type="InterPro" id="IPR011078">
    <property type="entry name" value="PyrdxlP_homeostasis"/>
</dbReference>
<comment type="cofactor">
    <cofactor evidence="3">
        <name>pyridoxal 5'-phosphate</name>
        <dbReference type="ChEBI" id="CHEBI:597326"/>
    </cofactor>
</comment>
<evidence type="ECO:0000256" key="4">
    <source>
        <dbReference type="RuleBase" id="RU004514"/>
    </source>
</evidence>
<dbReference type="CDD" id="cd00635">
    <property type="entry name" value="PLPDE_III_YBL036c_like"/>
    <property type="match status" value="1"/>
</dbReference>
<dbReference type="HAMAP" id="MF_02087">
    <property type="entry name" value="PLP_homeostasis"/>
    <property type="match status" value="1"/>
</dbReference>
<sequence length="231" mass="25402">MDGYSYIREQLSEVKSKISEIEQSSGRASGSVKLIAVSKTFSADCVRAAYDAGQRAFGENRVQELEEKAPLLPAGIEWHVIGHLQSNKALKAVILASYIHSVDSIKLLQRLDRLAAENKKRPRILLEINVSGEASKFGITDMTQAMLLGEEALKCANLDFRGLMTMAPVNASGDALRSVFSSLRELRDRMETQFSVKIPELSMGMSSDYEAAIREGATFVRIGTAIFGRRA</sequence>
<accession>A0A0G0QPP4</accession>
<evidence type="ECO:0000256" key="1">
    <source>
        <dbReference type="ARBA" id="ARBA00022898"/>
    </source>
</evidence>
<dbReference type="PIRSF" id="PIRSF004848">
    <property type="entry name" value="YBL036c_PLPDEIII"/>
    <property type="match status" value="1"/>
</dbReference>
<proteinExistence type="inferred from homology"/>
<evidence type="ECO:0000256" key="2">
    <source>
        <dbReference type="HAMAP-Rule" id="MF_02087"/>
    </source>
</evidence>
<dbReference type="GO" id="GO:0030170">
    <property type="term" value="F:pyridoxal phosphate binding"/>
    <property type="evidence" value="ECO:0007669"/>
    <property type="project" value="UniProtKB-UniRule"/>
</dbReference>
<evidence type="ECO:0000256" key="3">
    <source>
        <dbReference type="PIRSR" id="PIRSR004848-1"/>
    </source>
</evidence>